<evidence type="ECO:0000256" key="1">
    <source>
        <dbReference type="SAM" id="Coils"/>
    </source>
</evidence>
<keyword evidence="1" id="KW-0175">Coiled coil</keyword>
<dbReference type="Gene3D" id="3.30.160.60">
    <property type="entry name" value="Classic Zinc Finger"/>
    <property type="match status" value="1"/>
</dbReference>
<dbReference type="GO" id="GO:0005654">
    <property type="term" value="C:nucleoplasm"/>
    <property type="evidence" value="ECO:0007669"/>
    <property type="project" value="TreeGrafter"/>
</dbReference>
<dbReference type="Pfam" id="PF00643">
    <property type="entry name" value="zf-B_box"/>
    <property type="match status" value="1"/>
</dbReference>
<dbReference type="PANTHER" id="PTHR25462">
    <property type="entry name" value="BONUS, ISOFORM C-RELATED"/>
    <property type="match status" value="1"/>
</dbReference>
<dbReference type="InterPro" id="IPR000315">
    <property type="entry name" value="Znf_B-box"/>
</dbReference>
<dbReference type="EMBL" id="NEDP02001538">
    <property type="protein sequence ID" value="OWF53034.1"/>
    <property type="molecule type" value="Genomic_DNA"/>
</dbReference>
<dbReference type="PANTHER" id="PTHR25462:SF299">
    <property type="entry name" value="E3 UBIQUITIN-PROTEIN LIGASE TRIM56"/>
    <property type="match status" value="1"/>
</dbReference>
<dbReference type="Proteomes" id="UP000242188">
    <property type="component" value="Unassembled WGS sequence"/>
</dbReference>
<dbReference type="GO" id="GO:0045087">
    <property type="term" value="P:innate immune response"/>
    <property type="evidence" value="ECO:0007669"/>
    <property type="project" value="TreeGrafter"/>
</dbReference>
<organism evidence="3 4">
    <name type="scientific">Mizuhopecten yessoensis</name>
    <name type="common">Japanese scallop</name>
    <name type="synonym">Patinopecten yessoensis</name>
    <dbReference type="NCBI Taxonomy" id="6573"/>
    <lineage>
        <taxon>Eukaryota</taxon>
        <taxon>Metazoa</taxon>
        <taxon>Spiralia</taxon>
        <taxon>Lophotrochozoa</taxon>
        <taxon>Mollusca</taxon>
        <taxon>Bivalvia</taxon>
        <taxon>Autobranchia</taxon>
        <taxon>Pteriomorphia</taxon>
        <taxon>Pectinida</taxon>
        <taxon>Pectinoidea</taxon>
        <taxon>Pectinidae</taxon>
        <taxon>Mizuhopecten</taxon>
    </lineage>
</organism>
<dbReference type="OrthoDB" id="6100276at2759"/>
<evidence type="ECO:0000259" key="2">
    <source>
        <dbReference type="Pfam" id="PF00643"/>
    </source>
</evidence>
<dbReference type="InterPro" id="IPR047153">
    <property type="entry name" value="TRIM45/56/19-like"/>
</dbReference>
<dbReference type="GO" id="GO:0060340">
    <property type="term" value="P:positive regulation of type I interferon-mediated signaling pathway"/>
    <property type="evidence" value="ECO:0007669"/>
    <property type="project" value="TreeGrafter"/>
</dbReference>
<comment type="caution">
    <text evidence="3">The sequence shown here is derived from an EMBL/GenBank/DDBJ whole genome shotgun (WGS) entry which is preliminary data.</text>
</comment>
<dbReference type="GO" id="GO:0008270">
    <property type="term" value="F:zinc ion binding"/>
    <property type="evidence" value="ECO:0007669"/>
    <property type="project" value="InterPro"/>
</dbReference>
<dbReference type="AlphaFoldDB" id="A0A210QWD9"/>
<dbReference type="GO" id="GO:0061630">
    <property type="term" value="F:ubiquitin protein ligase activity"/>
    <property type="evidence" value="ECO:0007669"/>
    <property type="project" value="TreeGrafter"/>
</dbReference>
<dbReference type="SUPFAM" id="SSF63829">
    <property type="entry name" value="Calcium-dependent phosphotriesterase"/>
    <property type="match status" value="1"/>
</dbReference>
<protein>
    <submittedName>
        <fullName evidence="3">Tripartite motif-containing protein 45</fullName>
    </submittedName>
</protein>
<dbReference type="Gene3D" id="2.120.10.30">
    <property type="entry name" value="TolB, C-terminal domain"/>
    <property type="match status" value="1"/>
</dbReference>
<gene>
    <name evidence="3" type="ORF">KP79_PYT22410</name>
</gene>
<feature type="coiled-coil region" evidence="1">
    <location>
        <begin position="70"/>
        <end position="136"/>
    </location>
</feature>
<dbReference type="InterPro" id="IPR011042">
    <property type="entry name" value="6-blade_b-propeller_TolB-like"/>
</dbReference>
<sequence length="501" mass="57318">MPKKIKPVAEVSTISKKCPAHPQNDVMFVCKNCMEDLVCSHCVATTHNGHFFVELNEFVIQKTDDIDQFLREAERDLPTIKNKIAATEKNLNGNDGYFKDVINDIQRQSSELKAEIDKISDNYVLLCEQMEEENKENLRKFKEELEYIYSNMSALVRTCRDAIESANDMEIIYAERKIPEDRDIPTEIPLKAAIFRPGNSGTEQKIRVFGTLAIEGSNSLSERSALSSSPQNLEMLSEFQHNKRVHSMSPVGEYVWLLERLSQEIVLVNLSGAVQRTIQNESRVYDIAVSTVSEHLWLSCEDRTIREVHTATIPVIRFRVDETPRCLCVTGDDYIVIGMDRKIVIYSSEGQIERAMDKFSPLARMLKRPHHITACDRAGELSVIVYDNQVTRKLHVTVVDENLQVKYHHEGDCVTIRNGSIRGSGYNPPKKFRPYDACYDKHKNMLITDMNNKSVVIVHGKNKKMETLVTEDYEPHGIALQENGNLWVSLEGNKVKVYKYQ</sequence>
<evidence type="ECO:0000313" key="3">
    <source>
        <dbReference type="EMBL" id="OWF53034.1"/>
    </source>
</evidence>
<keyword evidence="4" id="KW-1185">Reference proteome</keyword>
<name>A0A210QWD9_MIZYE</name>
<dbReference type="SUPFAM" id="SSF57845">
    <property type="entry name" value="B-box zinc-binding domain"/>
    <property type="match status" value="1"/>
</dbReference>
<reference evidence="3 4" key="1">
    <citation type="journal article" date="2017" name="Nat. Ecol. Evol.">
        <title>Scallop genome provides insights into evolution of bilaterian karyotype and development.</title>
        <authorList>
            <person name="Wang S."/>
            <person name="Zhang J."/>
            <person name="Jiao W."/>
            <person name="Li J."/>
            <person name="Xun X."/>
            <person name="Sun Y."/>
            <person name="Guo X."/>
            <person name="Huan P."/>
            <person name="Dong B."/>
            <person name="Zhang L."/>
            <person name="Hu X."/>
            <person name="Sun X."/>
            <person name="Wang J."/>
            <person name="Zhao C."/>
            <person name="Wang Y."/>
            <person name="Wang D."/>
            <person name="Huang X."/>
            <person name="Wang R."/>
            <person name="Lv J."/>
            <person name="Li Y."/>
            <person name="Zhang Z."/>
            <person name="Liu B."/>
            <person name="Lu W."/>
            <person name="Hui Y."/>
            <person name="Liang J."/>
            <person name="Zhou Z."/>
            <person name="Hou R."/>
            <person name="Li X."/>
            <person name="Liu Y."/>
            <person name="Li H."/>
            <person name="Ning X."/>
            <person name="Lin Y."/>
            <person name="Zhao L."/>
            <person name="Xing Q."/>
            <person name="Dou J."/>
            <person name="Li Y."/>
            <person name="Mao J."/>
            <person name="Guo H."/>
            <person name="Dou H."/>
            <person name="Li T."/>
            <person name="Mu C."/>
            <person name="Jiang W."/>
            <person name="Fu Q."/>
            <person name="Fu X."/>
            <person name="Miao Y."/>
            <person name="Liu J."/>
            <person name="Yu Q."/>
            <person name="Li R."/>
            <person name="Liao H."/>
            <person name="Li X."/>
            <person name="Kong Y."/>
            <person name="Jiang Z."/>
            <person name="Chourrout D."/>
            <person name="Li R."/>
            <person name="Bao Z."/>
        </authorList>
    </citation>
    <scope>NUCLEOTIDE SEQUENCE [LARGE SCALE GENOMIC DNA]</scope>
    <source>
        <strain evidence="3 4">PY_sf001</strain>
    </source>
</reference>
<feature type="domain" description="B box-type" evidence="2">
    <location>
        <begin position="16"/>
        <end position="54"/>
    </location>
</feature>
<evidence type="ECO:0000313" key="4">
    <source>
        <dbReference type="Proteomes" id="UP000242188"/>
    </source>
</evidence>
<accession>A0A210QWD9</accession>
<proteinExistence type="predicted"/>